<comment type="caution">
    <text evidence="3">The sequence shown here is derived from an EMBL/GenBank/DDBJ whole genome shotgun (WGS) entry which is preliminary data.</text>
</comment>
<sequence length="396" mass="40967">MPSATAARLAALALRRLRPTSPRTAATVPLASPGPSAAATRAAGPSRRGAAAARGAATVAILGAVLSPGAIGPATACACGGIVSPGDAATVHQETAALTWDGRRETVLMRLSLASDTDHAALVVPTPTPATVSAGSADTFGELARLTAPEYIVETEWFSGRDDDGVGAPAGGGAPMVLDQVRLGPLEATTLSGGDLGGLRRWLSGNGYAMRPEVTATLEPYLREGWSFVAVRLTGDRELSGALDPVRLAFDSDRLIYPMRMSAAASTAQSVHLYVLGEHRMQRDDPNAAGQNTVVEFSGRLSPGDSDDPFLREAIGTGRDFLTEMRVRIGDPGAITSDFTFAAAPEDTVYRKRVVQTDTVTLFGRPAGYIVLGAAALAAAVVVVAVVRVARARPTD</sequence>
<gene>
    <name evidence="3" type="ORF">IU449_15470</name>
</gene>
<dbReference type="InterPro" id="IPR019283">
    <property type="entry name" value="DUF2330"/>
</dbReference>
<organism evidence="3 4">
    <name type="scientific">Nocardia higoensis</name>
    <dbReference type="NCBI Taxonomy" id="228599"/>
    <lineage>
        <taxon>Bacteria</taxon>
        <taxon>Bacillati</taxon>
        <taxon>Actinomycetota</taxon>
        <taxon>Actinomycetes</taxon>
        <taxon>Mycobacteriales</taxon>
        <taxon>Nocardiaceae</taxon>
        <taxon>Nocardia</taxon>
    </lineage>
</organism>
<keyword evidence="2" id="KW-0472">Membrane</keyword>
<reference evidence="3 4" key="1">
    <citation type="submission" date="2020-10" db="EMBL/GenBank/DDBJ databases">
        <title>Identification of Nocardia species via Next-generation sequencing and recognition of intraspecies genetic diversity.</title>
        <authorList>
            <person name="Li P."/>
            <person name="Li P."/>
            <person name="Lu B."/>
        </authorList>
    </citation>
    <scope>NUCLEOTIDE SEQUENCE [LARGE SCALE GENOMIC DNA]</scope>
    <source>
        <strain evidence="3 4">BJ06-0143</strain>
    </source>
</reference>
<dbReference type="Pfam" id="PF10092">
    <property type="entry name" value="DUF2330"/>
    <property type="match status" value="1"/>
</dbReference>
<dbReference type="RefSeq" id="WP_195002803.1">
    <property type="nucleotide sequence ID" value="NZ_JADLQN010000002.1"/>
</dbReference>
<keyword evidence="4" id="KW-1185">Reference proteome</keyword>
<feature type="transmembrane region" description="Helical" evidence="2">
    <location>
        <begin position="367"/>
        <end position="390"/>
    </location>
</feature>
<keyword evidence="2" id="KW-0812">Transmembrane</keyword>
<evidence type="ECO:0000313" key="3">
    <source>
        <dbReference type="EMBL" id="MBF6355929.1"/>
    </source>
</evidence>
<dbReference type="EMBL" id="JADLQN010000002">
    <property type="protein sequence ID" value="MBF6355929.1"/>
    <property type="molecule type" value="Genomic_DNA"/>
</dbReference>
<proteinExistence type="predicted"/>
<accession>A0ABS0DBT4</accession>
<keyword evidence="2" id="KW-1133">Transmembrane helix</keyword>
<evidence type="ECO:0000256" key="1">
    <source>
        <dbReference type="SAM" id="MobiDB-lite"/>
    </source>
</evidence>
<dbReference type="Proteomes" id="UP000707731">
    <property type="component" value="Unassembled WGS sequence"/>
</dbReference>
<evidence type="ECO:0000256" key="2">
    <source>
        <dbReference type="SAM" id="Phobius"/>
    </source>
</evidence>
<evidence type="ECO:0000313" key="4">
    <source>
        <dbReference type="Proteomes" id="UP000707731"/>
    </source>
</evidence>
<feature type="region of interest" description="Disordered" evidence="1">
    <location>
        <begin position="22"/>
        <end position="46"/>
    </location>
</feature>
<name>A0ABS0DBT4_9NOCA</name>
<protein>
    <submittedName>
        <fullName evidence="3">DUF2330 domain-containing protein</fullName>
    </submittedName>
</protein>